<evidence type="ECO:0000313" key="2">
    <source>
        <dbReference type="Proteomes" id="UP000469452"/>
    </source>
</evidence>
<proteinExistence type="predicted"/>
<organism evidence="1 2">
    <name type="scientific">Aphanomyces astaci</name>
    <name type="common">Crayfish plague agent</name>
    <dbReference type="NCBI Taxonomy" id="112090"/>
    <lineage>
        <taxon>Eukaryota</taxon>
        <taxon>Sar</taxon>
        <taxon>Stramenopiles</taxon>
        <taxon>Oomycota</taxon>
        <taxon>Saprolegniomycetes</taxon>
        <taxon>Saprolegniales</taxon>
        <taxon>Verrucalvaceae</taxon>
        <taxon>Aphanomyces</taxon>
    </lineage>
</organism>
<sequence>MHQGLIQASTGLTPFEVDRGRKLRSPALNEIEALNEYAKNFAEHRKELLRMALDYLQKAQARQKNYYDKKRSLEEFKEGDYVMLATRNIL</sequence>
<gene>
    <name evidence="1" type="ORF">AaE_011837</name>
</gene>
<comment type="caution">
    <text evidence="1">The sequence shown here is derived from an EMBL/GenBank/DDBJ whole genome shotgun (WGS) entry which is preliminary data.</text>
</comment>
<dbReference type="AlphaFoldDB" id="A0A6A4ZMH9"/>
<dbReference type="Proteomes" id="UP000469452">
    <property type="component" value="Unassembled WGS sequence"/>
</dbReference>
<accession>A0A6A4ZMH9</accession>
<dbReference type="EMBL" id="VJMI01017599">
    <property type="protein sequence ID" value="KAF0713218.1"/>
    <property type="molecule type" value="Genomic_DNA"/>
</dbReference>
<evidence type="ECO:0000313" key="1">
    <source>
        <dbReference type="EMBL" id="KAF0713218.1"/>
    </source>
</evidence>
<name>A0A6A4ZMH9_APHAT</name>
<protein>
    <submittedName>
        <fullName evidence="1">Uncharacterized protein</fullName>
    </submittedName>
</protein>
<reference evidence="1 2" key="1">
    <citation type="submission" date="2019-06" db="EMBL/GenBank/DDBJ databases">
        <title>Genomics analysis of Aphanomyces spp. identifies a new class of oomycete effector associated with host adaptation.</title>
        <authorList>
            <person name="Gaulin E."/>
        </authorList>
    </citation>
    <scope>NUCLEOTIDE SEQUENCE [LARGE SCALE GENOMIC DNA]</scope>
    <source>
        <strain evidence="1 2">E</strain>
    </source>
</reference>